<dbReference type="HOGENOM" id="CLU_068890_1_1_9"/>
<protein>
    <submittedName>
        <fullName evidence="2">Putative flavodoxin</fullName>
    </submittedName>
</protein>
<reference evidence="2 3" key="1">
    <citation type="submission" date="2010-12" db="EMBL/GenBank/DDBJ databases">
        <authorList>
            <person name="Muzny D."/>
            <person name="Qin X."/>
            <person name="Deng J."/>
            <person name="Jiang H."/>
            <person name="Liu Y."/>
            <person name="Qu J."/>
            <person name="Song X.-Z."/>
            <person name="Zhang L."/>
            <person name="Thornton R."/>
            <person name="Coyle M."/>
            <person name="Francisco L."/>
            <person name="Jackson L."/>
            <person name="Javaid M."/>
            <person name="Korchina V."/>
            <person name="Kovar C."/>
            <person name="Mata R."/>
            <person name="Mathew T."/>
            <person name="Ngo R."/>
            <person name="Nguyen L."/>
            <person name="Nguyen N."/>
            <person name="Okwuonu G."/>
            <person name="Ongeri F."/>
            <person name="Pham C."/>
            <person name="Simmons D."/>
            <person name="Wilczek-Boney K."/>
            <person name="Hale W."/>
            <person name="Jakkamsetti A."/>
            <person name="Pham P."/>
            <person name="Ruth R."/>
            <person name="San Lucas F."/>
            <person name="Warren J."/>
            <person name="Zhang J."/>
            <person name="Zhao Z."/>
            <person name="Zhou C."/>
            <person name="Zhu D."/>
            <person name="Lee S."/>
            <person name="Bess C."/>
            <person name="Blankenburg K."/>
            <person name="Forbes L."/>
            <person name="Fu Q."/>
            <person name="Gubbala S."/>
            <person name="Hirani K."/>
            <person name="Jayaseelan J.C."/>
            <person name="Lara F."/>
            <person name="Munidasa M."/>
            <person name="Palculict T."/>
            <person name="Patil S."/>
            <person name="Pu L.-L."/>
            <person name="Saada N."/>
            <person name="Tang L."/>
            <person name="Weissenberger G."/>
            <person name="Zhu Y."/>
            <person name="Hemphill L."/>
            <person name="Shang Y."/>
            <person name="Youmans B."/>
            <person name="Ayvaz T."/>
            <person name="Ross M."/>
            <person name="Santibanez J."/>
            <person name="Aqrawi P."/>
            <person name="Gross S."/>
            <person name="Joshi V."/>
            <person name="Fowler G."/>
            <person name="Nazareth L."/>
            <person name="Reid J."/>
            <person name="Worley K."/>
            <person name="Petrosino J."/>
            <person name="Highlander S."/>
            <person name="Gibbs R."/>
        </authorList>
    </citation>
    <scope>NUCLEOTIDE SEQUENCE [LARGE SCALE GENOMIC DNA]</scope>
    <source>
        <strain evidence="2 3">DSM 3986</strain>
    </source>
</reference>
<dbReference type="EMBL" id="AEPW01000132">
    <property type="protein sequence ID" value="EFU75184.1"/>
    <property type="molecule type" value="Genomic_DNA"/>
</dbReference>
<dbReference type="AlphaFoldDB" id="E6LSJ6"/>
<dbReference type="GO" id="GO:0010181">
    <property type="term" value="F:FMN binding"/>
    <property type="evidence" value="ECO:0007669"/>
    <property type="project" value="InterPro"/>
</dbReference>
<dbReference type="Proteomes" id="UP000003434">
    <property type="component" value="Unassembled WGS sequence"/>
</dbReference>
<evidence type="ECO:0000313" key="3">
    <source>
        <dbReference type="Proteomes" id="UP000003434"/>
    </source>
</evidence>
<evidence type="ECO:0000259" key="1">
    <source>
        <dbReference type="PROSITE" id="PS50902"/>
    </source>
</evidence>
<comment type="caution">
    <text evidence="2">The sequence shown here is derived from an EMBL/GenBank/DDBJ whole genome shotgun (WGS) entry which is preliminary data.</text>
</comment>
<dbReference type="Gene3D" id="3.40.50.360">
    <property type="match status" value="1"/>
</dbReference>
<evidence type="ECO:0000313" key="2">
    <source>
        <dbReference type="EMBL" id="EFU75184.1"/>
    </source>
</evidence>
<dbReference type="PANTHER" id="PTHR39201">
    <property type="entry name" value="EXPORTED PROTEIN-RELATED"/>
    <property type="match status" value="1"/>
</dbReference>
<gene>
    <name evidence="2" type="ORF">HMPREF0381_2932</name>
</gene>
<dbReference type="RefSeq" id="WP_008752690.1">
    <property type="nucleotide sequence ID" value="NZ_GL622314.1"/>
</dbReference>
<dbReference type="PROSITE" id="PS50902">
    <property type="entry name" value="FLAVODOXIN_LIKE"/>
    <property type="match status" value="1"/>
</dbReference>
<dbReference type="InterPro" id="IPR029039">
    <property type="entry name" value="Flavoprotein-like_sf"/>
</dbReference>
<dbReference type="PANTHER" id="PTHR39201:SF1">
    <property type="entry name" value="FLAVODOXIN-LIKE DOMAIN-CONTAINING PROTEIN"/>
    <property type="match status" value="1"/>
</dbReference>
<dbReference type="eggNOG" id="COG0716">
    <property type="taxonomic scope" value="Bacteria"/>
</dbReference>
<dbReference type="SUPFAM" id="SSF52218">
    <property type="entry name" value="Flavoproteins"/>
    <property type="match status" value="1"/>
</dbReference>
<feature type="domain" description="Flavodoxin-like" evidence="1">
    <location>
        <begin position="8"/>
        <end position="161"/>
    </location>
</feature>
<dbReference type="InterPro" id="IPR008254">
    <property type="entry name" value="Flavodoxin/NO_synth"/>
</dbReference>
<proteinExistence type="predicted"/>
<name>E6LSJ6_9FIRM</name>
<sequence>MIEKKILVTYFTASEGRVTERVAKNLAAAVSGDIFEIAAKDRYTKADINWVNPLSRCNKEKLGKKDVEIAGKLQNIQDYDLILIGFPVWYGGAPNIINTFLKGYDFSGKKIALFATSGGGGMGRSKEKLQSLLPNARIMGAKLFKIKAGSDEMRAWVEEMQ</sequence>
<dbReference type="GO" id="GO:0016651">
    <property type="term" value="F:oxidoreductase activity, acting on NAD(P)H"/>
    <property type="evidence" value="ECO:0007669"/>
    <property type="project" value="UniProtKB-ARBA"/>
</dbReference>
<organism evidence="2 3">
    <name type="scientific">Lachnoanaerobaculum saburreum DSM 3986</name>
    <dbReference type="NCBI Taxonomy" id="887325"/>
    <lineage>
        <taxon>Bacteria</taxon>
        <taxon>Bacillati</taxon>
        <taxon>Bacillota</taxon>
        <taxon>Clostridia</taxon>
        <taxon>Lachnospirales</taxon>
        <taxon>Lachnospiraceae</taxon>
        <taxon>Lachnoanaerobaculum</taxon>
    </lineage>
</organism>
<accession>E6LSJ6</accession>
<dbReference type="Pfam" id="PF12682">
    <property type="entry name" value="Flavodoxin_4"/>
    <property type="match status" value="1"/>
</dbReference>